<evidence type="ECO:0000256" key="1">
    <source>
        <dbReference type="SAM" id="Phobius"/>
    </source>
</evidence>
<dbReference type="Proteomes" id="UP000176050">
    <property type="component" value="Chromosome"/>
</dbReference>
<reference evidence="2 3" key="1">
    <citation type="submission" date="2016-10" db="EMBL/GenBank/DDBJ databases">
        <title>Lutibacter sp. LPB0138, isolated from marine gastropod.</title>
        <authorList>
            <person name="Kim E."/>
            <person name="Yi H."/>
        </authorList>
    </citation>
    <scope>NUCLEOTIDE SEQUENCE [LARGE SCALE GENOMIC DNA]</scope>
    <source>
        <strain evidence="2 3">LPB0138</strain>
    </source>
</reference>
<dbReference type="KEGG" id="lul:LPB138_08875"/>
<evidence type="ECO:0008006" key="4">
    <source>
        <dbReference type="Google" id="ProtNLM"/>
    </source>
</evidence>
<evidence type="ECO:0000313" key="3">
    <source>
        <dbReference type="Proteomes" id="UP000176050"/>
    </source>
</evidence>
<keyword evidence="1" id="KW-0472">Membrane</keyword>
<dbReference type="AlphaFoldDB" id="A0A1D8P8A2"/>
<dbReference type="Pfam" id="PF07963">
    <property type="entry name" value="N_methyl"/>
    <property type="match status" value="1"/>
</dbReference>
<organism evidence="2 3">
    <name type="scientific">Urechidicola croceus</name>
    <dbReference type="NCBI Taxonomy" id="1850246"/>
    <lineage>
        <taxon>Bacteria</taxon>
        <taxon>Pseudomonadati</taxon>
        <taxon>Bacteroidota</taxon>
        <taxon>Flavobacteriia</taxon>
        <taxon>Flavobacteriales</taxon>
        <taxon>Flavobacteriaceae</taxon>
        <taxon>Urechidicola</taxon>
    </lineage>
</organism>
<dbReference type="EMBL" id="CP017478">
    <property type="protein sequence ID" value="AOW20782.1"/>
    <property type="molecule type" value="Genomic_DNA"/>
</dbReference>
<protein>
    <recommendedName>
        <fullName evidence="4">Prepilin-type N-terminal cleavage/methylation domain-containing protein</fullName>
    </recommendedName>
</protein>
<sequence length="154" mass="18005">MRLNKKIESFTLSEMMVVLIISAIVISLAITVLNLVQQQIRSITNNFDKNTEIRLLERALFNDFNTHDLVFNKKENQLICINPQDTILYTFNTEYVLRNKDTLKIKIAENTVYLDAQEVNEKSIDAITLTLSDEFLNKKLFIFKQKDASYYMNN</sequence>
<dbReference type="STRING" id="1850246.LPB138_08875"/>
<proteinExistence type="predicted"/>
<keyword evidence="1" id="KW-0812">Transmembrane</keyword>
<dbReference type="RefSeq" id="WP_070236946.1">
    <property type="nucleotide sequence ID" value="NZ_CP017478.1"/>
</dbReference>
<name>A0A1D8P8A2_9FLAO</name>
<dbReference type="InterPro" id="IPR012902">
    <property type="entry name" value="N_methyl_site"/>
</dbReference>
<gene>
    <name evidence="2" type="ORF">LPB138_08875</name>
</gene>
<evidence type="ECO:0000313" key="2">
    <source>
        <dbReference type="EMBL" id="AOW20782.1"/>
    </source>
</evidence>
<dbReference type="OrthoDB" id="1189466at2"/>
<feature type="transmembrane region" description="Helical" evidence="1">
    <location>
        <begin position="12"/>
        <end position="36"/>
    </location>
</feature>
<accession>A0A1D8P8A2</accession>
<keyword evidence="3" id="KW-1185">Reference proteome</keyword>
<keyword evidence="1" id="KW-1133">Transmembrane helix</keyword>